<dbReference type="GO" id="GO:0051604">
    <property type="term" value="P:protein maturation"/>
    <property type="evidence" value="ECO:0007669"/>
    <property type="project" value="TreeGrafter"/>
</dbReference>
<dbReference type="RefSeq" id="WP_012543489.1">
    <property type="nucleotide sequence ID" value="NC_011295.1"/>
</dbReference>
<proteinExistence type="inferred from homology"/>
<keyword evidence="2" id="KW-0479">Metal-binding</keyword>
<organism evidence="4 5">
    <name type="scientific">Coprothermobacter proteolyticus (strain ATCC 35245 / DSM 5265 / OCM 4 / BT)</name>
    <dbReference type="NCBI Taxonomy" id="309798"/>
    <lineage>
        <taxon>Bacteria</taxon>
        <taxon>Pseudomonadati</taxon>
        <taxon>Coprothermobacterota</taxon>
        <taxon>Coprothermobacteria</taxon>
        <taxon>Coprothermobacterales</taxon>
        <taxon>Coprothermobacteraceae</taxon>
        <taxon>Coprothermobacter</taxon>
    </lineage>
</organism>
<comment type="similarity">
    <text evidence="1">Belongs to the HypD family.</text>
</comment>
<name>B5Y919_COPPD</name>
<dbReference type="Gene3D" id="3.40.50.11750">
    <property type="entry name" value="HypD, alpha/beta domain 1"/>
    <property type="match status" value="2"/>
</dbReference>
<accession>B5Y919</accession>
<evidence type="ECO:0000256" key="1">
    <source>
        <dbReference type="ARBA" id="ARBA00007888"/>
    </source>
</evidence>
<dbReference type="PANTHER" id="PTHR30149:SF0">
    <property type="entry name" value="HYDROGENASE MATURATION FACTOR HYPD"/>
    <property type="match status" value="1"/>
</dbReference>
<keyword evidence="5" id="KW-1185">Reference proteome</keyword>
<dbReference type="PANTHER" id="PTHR30149">
    <property type="entry name" value="HYDROGENASE PROTEIN ASSEMBLY PROTEIN HYPD"/>
    <property type="match status" value="1"/>
</dbReference>
<dbReference type="InterPro" id="IPR042243">
    <property type="entry name" value="HypD_1"/>
</dbReference>
<evidence type="ECO:0000313" key="4">
    <source>
        <dbReference type="EMBL" id="ACI16837.1"/>
    </source>
</evidence>
<reference evidence="5" key="1">
    <citation type="submission" date="2008-08" db="EMBL/GenBank/DDBJ databases">
        <title>The complete genome sequence of Coprothermobacter proteolyticus strain ATCC 5245 / DSM 5265 / BT.</title>
        <authorList>
            <person name="Dodson R.J."/>
            <person name="Durkin A.S."/>
            <person name="Wu M."/>
            <person name="Eisen J."/>
            <person name="Sutton G."/>
        </authorList>
    </citation>
    <scope>NUCLEOTIDE SEQUENCE [LARGE SCALE GENOMIC DNA]</scope>
    <source>
        <strain evidence="5">ATCC 35245 / DSM 5265 / OCM 4 / BT</strain>
    </source>
</reference>
<dbReference type="OrthoDB" id="9770424at2"/>
<dbReference type="Pfam" id="PF01924">
    <property type="entry name" value="HypD"/>
    <property type="match status" value="1"/>
</dbReference>
<evidence type="ECO:0000256" key="3">
    <source>
        <dbReference type="ARBA" id="ARBA00023004"/>
    </source>
</evidence>
<dbReference type="GO" id="GO:0070025">
    <property type="term" value="F:carbon monoxide binding"/>
    <property type="evidence" value="ECO:0007669"/>
    <property type="project" value="TreeGrafter"/>
</dbReference>
<evidence type="ECO:0000256" key="2">
    <source>
        <dbReference type="ARBA" id="ARBA00022723"/>
    </source>
</evidence>
<keyword evidence="3" id="KW-0408">Iron</keyword>
<dbReference type="PIRSF" id="PIRSF005622">
    <property type="entry name" value="Hydrgn_mat_hypD"/>
    <property type="match status" value="1"/>
</dbReference>
<protein>
    <submittedName>
        <fullName evidence="4">Hydrogenase expression/formation protein HypD</fullName>
    </submittedName>
</protein>
<gene>
    <name evidence="4" type="ordered locus">COPRO5265_0937</name>
</gene>
<dbReference type="AlphaFoldDB" id="B5Y919"/>
<dbReference type="GO" id="GO:0051539">
    <property type="term" value="F:4 iron, 4 sulfur cluster binding"/>
    <property type="evidence" value="ECO:0007669"/>
    <property type="project" value="TreeGrafter"/>
</dbReference>
<dbReference type="STRING" id="309798.COPRO5265_0937"/>
<dbReference type="eggNOG" id="COG0409">
    <property type="taxonomic scope" value="Bacteria"/>
</dbReference>
<evidence type="ECO:0000313" key="5">
    <source>
        <dbReference type="Proteomes" id="UP000001732"/>
    </source>
</evidence>
<dbReference type="Gene3D" id="6.10.20.100">
    <property type="match status" value="1"/>
</dbReference>
<dbReference type="InterPro" id="IPR042244">
    <property type="entry name" value="HypD_2_sf"/>
</dbReference>
<dbReference type="KEGG" id="cpo:COPRO5265_0937"/>
<dbReference type="NCBIfam" id="TIGR00075">
    <property type="entry name" value="hypD"/>
    <property type="match status" value="1"/>
</dbReference>
<dbReference type="InterPro" id="IPR002780">
    <property type="entry name" value="Hyd_form_HypD"/>
</dbReference>
<dbReference type="Proteomes" id="UP000001732">
    <property type="component" value="Chromosome"/>
</dbReference>
<dbReference type="EMBL" id="CP001145">
    <property type="protein sequence ID" value="ACI16837.1"/>
    <property type="molecule type" value="Genomic_DNA"/>
</dbReference>
<sequence>MRTFSSDNPATIMEVCGTHTHELFRTGIRFALPNWVKLISGPGCPVCVTDDKDLAKVILMATNYDLTVITFGDMIKVPTPFGSLASLRSEGKNVQVVYSPVDAVKYAMEHQEETCLFFAVGFETTMPAVAAAIKDRLARNVDNLFFLVNHKRIVPALYALFGSGRVKIDGLLLPGHVSAIIGSKPYEPVLSKYDVPGVVTGFSKDQMLRGINILLKLIVNDKFDVINAYPEVVREEGNKKAQALIESYFEVGGAFWRGFGFIPDSAMVLKKEFSDLDAETQFPVEEPNVSPPPGCRCADVVLGAADPPSCPLFGKTCTLQNPVGPCMVSSEGTCAAWLRYGGATSNG</sequence>
<reference evidence="4 5" key="2">
    <citation type="journal article" date="2014" name="Genome Announc.">
        <title>Complete Genome Sequence of Coprothermobacter proteolyticus DSM 5265.</title>
        <authorList>
            <person name="Alexiev A."/>
            <person name="Coil D.A."/>
            <person name="Badger J.H."/>
            <person name="Enticknap J."/>
            <person name="Ward N."/>
            <person name="Robb F.T."/>
            <person name="Eisen J.A."/>
        </authorList>
    </citation>
    <scope>NUCLEOTIDE SEQUENCE [LARGE SCALE GENOMIC DNA]</scope>
    <source>
        <strain evidence="5">ATCC 35245 / DSM 5265 / OCM 4 / BT</strain>
    </source>
</reference>
<dbReference type="GO" id="GO:0005506">
    <property type="term" value="F:iron ion binding"/>
    <property type="evidence" value="ECO:0007669"/>
    <property type="project" value="TreeGrafter"/>
</dbReference>
<dbReference type="HOGENOM" id="CLU_048562_1_0_9"/>